<protein>
    <submittedName>
        <fullName evidence="1">Uncharacterized protein</fullName>
    </submittedName>
</protein>
<dbReference type="InterPro" id="IPR036865">
    <property type="entry name" value="CRAL-TRIO_dom_sf"/>
</dbReference>
<reference evidence="1 2" key="1">
    <citation type="journal article" date="2019" name="Sci. Rep.">
        <title>Orb-weaving spider Araneus ventricosus genome elucidates the spidroin gene catalogue.</title>
        <authorList>
            <person name="Kono N."/>
            <person name="Nakamura H."/>
            <person name="Ohtoshi R."/>
            <person name="Moran D.A.P."/>
            <person name="Shinohara A."/>
            <person name="Yoshida Y."/>
            <person name="Fujiwara M."/>
            <person name="Mori M."/>
            <person name="Tomita M."/>
            <person name="Arakawa K."/>
        </authorList>
    </citation>
    <scope>NUCLEOTIDE SEQUENCE [LARGE SCALE GENOMIC DNA]</scope>
</reference>
<dbReference type="OrthoDB" id="1434354at2759"/>
<dbReference type="EMBL" id="BGPR01129881">
    <property type="protein sequence ID" value="GBN43209.1"/>
    <property type="molecule type" value="Genomic_DNA"/>
</dbReference>
<evidence type="ECO:0000313" key="2">
    <source>
        <dbReference type="Proteomes" id="UP000499080"/>
    </source>
</evidence>
<name>A0A4Y2NWW8_ARAVE</name>
<dbReference type="Gene3D" id="3.40.525.10">
    <property type="entry name" value="CRAL-TRIO lipid binding domain"/>
    <property type="match status" value="1"/>
</dbReference>
<keyword evidence="2" id="KW-1185">Reference proteome</keyword>
<sequence>MRPIAISNYGMPTEDVVVSSVIHYKKNMPRPSQWPITLIFDYPEDYGWKEDLLEIIDAADLPVFLGGTRTDPDGNPLCETF</sequence>
<dbReference type="AlphaFoldDB" id="A0A4Y2NWW8"/>
<dbReference type="Proteomes" id="UP000499080">
    <property type="component" value="Unassembled WGS sequence"/>
</dbReference>
<organism evidence="1 2">
    <name type="scientific">Araneus ventricosus</name>
    <name type="common">Orbweaver spider</name>
    <name type="synonym">Epeira ventricosa</name>
    <dbReference type="NCBI Taxonomy" id="182803"/>
    <lineage>
        <taxon>Eukaryota</taxon>
        <taxon>Metazoa</taxon>
        <taxon>Ecdysozoa</taxon>
        <taxon>Arthropoda</taxon>
        <taxon>Chelicerata</taxon>
        <taxon>Arachnida</taxon>
        <taxon>Araneae</taxon>
        <taxon>Araneomorphae</taxon>
        <taxon>Entelegynae</taxon>
        <taxon>Araneoidea</taxon>
        <taxon>Araneidae</taxon>
        <taxon>Araneus</taxon>
    </lineage>
</organism>
<feature type="non-terminal residue" evidence="1">
    <location>
        <position position="81"/>
    </location>
</feature>
<accession>A0A4Y2NWW8</accession>
<evidence type="ECO:0000313" key="1">
    <source>
        <dbReference type="EMBL" id="GBN43209.1"/>
    </source>
</evidence>
<comment type="caution">
    <text evidence="1">The sequence shown here is derived from an EMBL/GenBank/DDBJ whole genome shotgun (WGS) entry which is preliminary data.</text>
</comment>
<dbReference type="SUPFAM" id="SSF52087">
    <property type="entry name" value="CRAL/TRIO domain"/>
    <property type="match status" value="1"/>
</dbReference>
<gene>
    <name evidence="1" type="ORF">AVEN_247250_1</name>
</gene>
<proteinExistence type="predicted"/>